<keyword evidence="3" id="KW-1185">Reference proteome</keyword>
<evidence type="ECO:0000313" key="3">
    <source>
        <dbReference type="Proteomes" id="UP000256328"/>
    </source>
</evidence>
<name>A0A3D8QXZ5_9HELO</name>
<reference evidence="2 3" key="1">
    <citation type="journal article" date="2018" name="IMA Fungus">
        <title>IMA Genome-F 9: Draft genome sequence of Annulohypoxylon stygium, Aspergillus mulundensis, Berkeleyomyces basicola (syn. Thielaviopsis basicola), Ceratocystis smalleyi, two Cercospora beticola strains, Coleophoma cylindrospora, Fusarium fracticaudum, Phialophora cf. hyalina, and Morchella septimelata.</title>
        <authorList>
            <person name="Wingfield B.D."/>
            <person name="Bills G.F."/>
            <person name="Dong Y."/>
            <person name="Huang W."/>
            <person name="Nel W.J."/>
            <person name="Swalarsk-Parry B.S."/>
            <person name="Vaghefi N."/>
            <person name="Wilken P.M."/>
            <person name="An Z."/>
            <person name="de Beer Z.W."/>
            <person name="De Vos L."/>
            <person name="Chen L."/>
            <person name="Duong T.A."/>
            <person name="Gao Y."/>
            <person name="Hammerbacher A."/>
            <person name="Kikkert J.R."/>
            <person name="Li Y."/>
            <person name="Li H."/>
            <person name="Li K."/>
            <person name="Li Q."/>
            <person name="Liu X."/>
            <person name="Ma X."/>
            <person name="Naidoo K."/>
            <person name="Pethybridge S.J."/>
            <person name="Sun J."/>
            <person name="Steenkamp E.T."/>
            <person name="van der Nest M.A."/>
            <person name="van Wyk S."/>
            <person name="Wingfield M.J."/>
            <person name="Xiong C."/>
            <person name="Yue Q."/>
            <person name="Zhang X."/>
        </authorList>
    </citation>
    <scope>NUCLEOTIDE SEQUENCE [LARGE SCALE GENOMIC DNA]</scope>
    <source>
        <strain evidence="2 3">BP5796</strain>
    </source>
</reference>
<sequence>MDERAESSNSVASSQCPNHQKQKAKKKRAKAKTPAPAPAQNAGLPTAQDRVRYQQRVMPSYRLLRSQDSLIQTQTRYWCSTAILRARQPVALVSTNESTPPPPPTTTTSGDPSS</sequence>
<feature type="compositionally biased region" description="Polar residues" evidence="1">
    <location>
        <begin position="7"/>
        <end position="19"/>
    </location>
</feature>
<protein>
    <submittedName>
        <fullName evidence="2">Uncharacterized protein</fullName>
    </submittedName>
</protein>
<dbReference type="Proteomes" id="UP000256328">
    <property type="component" value="Unassembled WGS sequence"/>
</dbReference>
<evidence type="ECO:0000256" key="1">
    <source>
        <dbReference type="SAM" id="MobiDB-lite"/>
    </source>
</evidence>
<dbReference type="AlphaFoldDB" id="A0A3D8QXZ5"/>
<accession>A0A3D8QXZ5</accession>
<feature type="compositionally biased region" description="Low complexity" evidence="1">
    <location>
        <begin position="32"/>
        <end position="42"/>
    </location>
</feature>
<evidence type="ECO:0000313" key="2">
    <source>
        <dbReference type="EMBL" id="RDW66672.1"/>
    </source>
</evidence>
<dbReference type="EMBL" id="PDLN01000014">
    <property type="protein sequence ID" value="RDW66672.1"/>
    <property type="molecule type" value="Genomic_DNA"/>
</dbReference>
<feature type="compositionally biased region" description="Basic residues" evidence="1">
    <location>
        <begin position="20"/>
        <end position="31"/>
    </location>
</feature>
<proteinExistence type="predicted"/>
<comment type="caution">
    <text evidence="2">The sequence shown here is derived from an EMBL/GenBank/DDBJ whole genome shotgun (WGS) entry which is preliminary data.</text>
</comment>
<feature type="region of interest" description="Disordered" evidence="1">
    <location>
        <begin position="92"/>
        <end position="114"/>
    </location>
</feature>
<gene>
    <name evidence="2" type="ORF">BP5796_09421</name>
</gene>
<feature type="region of interest" description="Disordered" evidence="1">
    <location>
        <begin position="1"/>
        <end position="50"/>
    </location>
</feature>
<organism evidence="2 3">
    <name type="scientific">Coleophoma crateriformis</name>
    <dbReference type="NCBI Taxonomy" id="565419"/>
    <lineage>
        <taxon>Eukaryota</taxon>
        <taxon>Fungi</taxon>
        <taxon>Dikarya</taxon>
        <taxon>Ascomycota</taxon>
        <taxon>Pezizomycotina</taxon>
        <taxon>Leotiomycetes</taxon>
        <taxon>Helotiales</taxon>
        <taxon>Dermateaceae</taxon>
        <taxon>Coleophoma</taxon>
    </lineage>
</organism>